<proteinExistence type="predicted"/>
<organism evidence="2 3">
    <name type="scientific">Azohydromonas lata</name>
    <dbReference type="NCBI Taxonomy" id="45677"/>
    <lineage>
        <taxon>Bacteria</taxon>
        <taxon>Pseudomonadati</taxon>
        <taxon>Pseudomonadota</taxon>
        <taxon>Betaproteobacteria</taxon>
        <taxon>Burkholderiales</taxon>
        <taxon>Sphaerotilaceae</taxon>
        <taxon>Azohydromonas</taxon>
    </lineage>
</organism>
<evidence type="ECO:0000313" key="2">
    <source>
        <dbReference type="EMBL" id="MDZ5459172.1"/>
    </source>
</evidence>
<comment type="caution">
    <text evidence="2">The sequence shown here is derived from an EMBL/GenBank/DDBJ whole genome shotgun (WGS) entry which is preliminary data.</text>
</comment>
<evidence type="ECO:0000313" key="3">
    <source>
        <dbReference type="Proteomes" id="UP001293718"/>
    </source>
</evidence>
<sequence>MSKKILMGVVALSMFESACLAQGIFWKKGEFHIDGVVVESKRLDRELGEAVKGGDVTILNGAVHSPELYVAYVSKPSHSLPLSRCGAGTEDVLMLIRYQNARLALLDKLEINSCEKGVLLTNQTMEVPVEPLSFIEMHDDWIEFWSTPPLTNPGVDAPMQHRYKIVKGRFVRRP</sequence>
<protein>
    <submittedName>
        <fullName evidence="2">Uncharacterized protein</fullName>
    </submittedName>
</protein>
<accession>A0ABU5IJW5</accession>
<keyword evidence="3" id="KW-1185">Reference proteome</keyword>
<feature type="signal peptide" evidence="1">
    <location>
        <begin position="1"/>
        <end position="21"/>
    </location>
</feature>
<dbReference type="RefSeq" id="WP_322466983.1">
    <property type="nucleotide sequence ID" value="NZ_JAXOJX010000039.1"/>
</dbReference>
<feature type="chain" id="PRO_5045372444" evidence="1">
    <location>
        <begin position="22"/>
        <end position="174"/>
    </location>
</feature>
<gene>
    <name evidence="2" type="ORF">SM757_21570</name>
</gene>
<reference evidence="2 3" key="1">
    <citation type="submission" date="2023-11" db="EMBL/GenBank/DDBJ databases">
        <title>Draft genome of Azohydromonas lata strain H1 (DSM1123), a polyhydroxyalkanoate producer.</title>
        <authorList>
            <person name="Traversa D."/>
            <person name="D'Addabbo P."/>
            <person name="Pazzani C."/>
            <person name="Manzari C."/>
            <person name="Chiara M."/>
            <person name="Scrascia M."/>
        </authorList>
    </citation>
    <scope>NUCLEOTIDE SEQUENCE [LARGE SCALE GENOMIC DNA]</scope>
    <source>
        <strain evidence="2 3">H1</strain>
    </source>
</reference>
<dbReference type="EMBL" id="JAXOJX010000039">
    <property type="protein sequence ID" value="MDZ5459172.1"/>
    <property type="molecule type" value="Genomic_DNA"/>
</dbReference>
<dbReference type="Proteomes" id="UP001293718">
    <property type="component" value="Unassembled WGS sequence"/>
</dbReference>
<name>A0ABU5IJW5_9BURK</name>
<keyword evidence="1" id="KW-0732">Signal</keyword>
<evidence type="ECO:0000256" key="1">
    <source>
        <dbReference type="SAM" id="SignalP"/>
    </source>
</evidence>